<dbReference type="EMBL" id="JAVDRP010000016">
    <property type="protein sequence ID" value="MDR6412231.1"/>
    <property type="molecule type" value="Genomic_DNA"/>
</dbReference>
<evidence type="ECO:0000313" key="1">
    <source>
        <dbReference type="EMBL" id="MDR6412231.1"/>
    </source>
</evidence>
<protein>
    <submittedName>
        <fullName evidence="1">Uncharacterized protein</fullName>
    </submittedName>
</protein>
<keyword evidence="2" id="KW-1185">Reference proteome</keyword>
<gene>
    <name evidence="1" type="ORF">J2804_005666</name>
</gene>
<dbReference type="RefSeq" id="WP_310126030.1">
    <property type="nucleotide sequence ID" value="NZ_JAVDRP010000016.1"/>
</dbReference>
<proteinExistence type="predicted"/>
<name>A0ABU1LZP2_9BURK</name>
<evidence type="ECO:0000313" key="2">
    <source>
        <dbReference type="Proteomes" id="UP001264340"/>
    </source>
</evidence>
<reference evidence="1 2" key="1">
    <citation type="submission" date="2023-07" db="EMBL/GenBank/DDBJ databases">
        <title>Sorghum-associated microbial communities from plants grown in Nebraska, USA.</title>
        <authorList>
            <person name="Schachtman D."/>
        </authorList>
    </citation>
    <scope>NUCLEOTIDE SEQUENCE [LARGE SCALE GENOMIC DNA]</scope>
    <source>
        <strain evidence="1 2">DS1316</strain>
    </source>
</reference>
<sequence>MESRTLFAGAEGLTGLKAQMALAWHDCWHHDGTELNGEYFRGMVFGLAIADVADQEVTLGIQTFIADRGYELDPRLYLGVLDAGPSPTV</sequence>
<comment type="caution">
    <text evidence="1">The sequence shown here is derived from an EMBL/GenBank/DDBJ whole genome shotgun (WGS) entry which is preliminary data.</text>
</comment>
<accession>A0ABU1LZP2</accession>
<organism evidence="1 2">
    <name type="scientific">Paraburkholderia terricola</name>
    <dbReference type="NCBI Taxonomy" id="169427"/>
    <lineage>
        <taxon>Bacteria</taxon>
        <taxon>Pseudomonadati</taxon>
        <taxon>Pseudomonadota</taxon>
        <taxon>Betaproteobacteria</taxon>
        <taxon>Burkholderiales</taxon>
        <taxon>Burkholderiaceae</taxon>
        <taxon>Paraburkholderia</taxon>
    </lineage>
</organism>
<dbReference type="Proteomes" id="UP001264340">
    <property type="component" value="Unassembled WGS sequence"/>
</dbReference>